<evidence type="ECO:0000256" key="4">
    <source>
        <dbReference type="ARBA" id="ARBA00022840"/>
    </source>
</evidence>
<organism evidence="6 7">
    <name type="scientific">candidate division MSBL1 archaeon SCGC-AAA382M17</name>
    <dbReference type="NCBI Taxonomy" id="1698284"/>
    <lineage>
        <taxon>Archaea</taxon>
        <taxon>Methanobacteriati</taxon>
        <taxon>Methanobacteriota</taxon>
        <taxon>candidate division MSBL1</taxon>
    </lineage>
</organism>
<gene>
    <name evidence="6" type="ORF">AKJ55_00440</name>
</gene>
<proteinExistence type="inferred from homology"/>
<feature type="domain" description="ABC transporter" evidence="5">
    <location>
        <begin position="3"/>
        <end position="236"/>
    </location>
</feature>
<keyword evidence="3" id="KW-0547">Nucleotide-binding</keyword>
<dbReference type="InterPro" id="IPR003593">
    <property type="entry name" value="AAA+_ATPase"/>
</dbReference>
<evidence type="ECO:0000256" key="3">
    <source>
        <dbReference type="ARBA" id="ARBA00022741"/>
    </source>
</evidence>
<dbReference type="Proteomes" id="UP000070633">
    <property type="component" value="Unassembled WGS sequence"/>
</dbReference>
<dbReference type="EMBL" id="LHYI01000007">
    <property type="protein sequence ID" value="KXB08736.1"/>
    <property type="molecule type" value="Genomic_DNA"/>
</dbReference>
<evidence type="ECO:0000256" key="2">
    <source>
        <dbReference type="ARBA" id="ARBA00022448"/>
    </source>
</evidence>
<evidence type="ECO:0000256" key="1">
    <source>
        <dbReference type="ARBA" id="ARBA00005417"/>
    </source>
</evidence>
<dbReference type="InterPro" id="IPR050153">
    <property type="entry name" value="Metal_Ion_Import_ABC"/>
</dbReference>
<sequence>MKLTIDNITFSYNGWAVLKNVTREIPKGAFAAIVGPNGSGKSTLLRCIDGILKPKKGTVFVENENIHHFDRHTRARTFGYVPQEARNTPPATVYDTVLMGRKPYIGWRIREQDRNITARIIRQLDMEDIAMKDVNKLSGGQRQRVFIARALAQQPNILLLDEPTANLDLRHQLEVLHLLQNVSKEDITTLVAIHDLNLAAQYCSTFIMLKEGKIFASGGKEILTRKNIENLYDIRINIFQDNGNVFFVPVEKA</sequence>
<dbReference type="CDD" id="cd03214">
    <property type="entry name" value="ABC_Iron-Siderophores_B12_Hemin"/>
    <property type="match status" value="1"/>
</dbReference>
<dbReference type="InterPro" id="IPR003439">
    <property type="entry name" value="ABC_transporter-like_ATP-bd"/>
</dbReference>
<dbReference type="SMART" id="SM00382">
    <property type="entry name" value="AAA"/>
    <property type="match status" value="1"/>
</dbReference>
<dbReference type="InterPro" id="IPR027417">
    <property type="entry name" value="P-loop_NTPase"/>
</dbReference>
<keyword evidence="4" id="KW-0067">ATP-binding</keyword>
<dbReference type="SUPFAM" id="SSF52540">
    <property type="entry name" value="P-loop containing nucleoside triphosphate hydrolases"/>
    <property type="match status" value="1"/>
</dbReference>
<dbReference type="InterPro" id="IPR017871">
    <property type="entry name" value="ABC_transporter-like_CS"/>
</dbReference>
<comment type="similarity">
    <text evidence="1">Belongs to the ABC transporter superfamily.</text>
</comment>
<evidence type="ECO:0000259" key="5">
    <source>
        <dbReference type="PROSITE" id="PS50893"/>
    </source>
</evidence>
<protein>
    <recommendedName>
        <fullName evidence="5">ABC transporter domain-containing protein</fullName>
    </recommendedName>
</protein>
<evidence type="ECO:0000313" key="7">
    <source>
        <dbReference type="Proteomes" id="UP000070633"/>
    </source>
</evidence>
<dbReference type="Pfam" id="PF00005">
    <property type="entry name" value="ABC_tran"/>
    <property type="match status" value="1"/>
</dbReference>
<reference evidence="6 7" key="1">
    <citation type="journal article" date="2016" name="Sci. Rep.">
        <title>Metabolic traits of an uncultured archaeal lineage -MSBL1- from brine pools of the Red Sea.</title>
        <authorList>
            <person name="Mwirichia R."/>
            <person name="Alam I."/>
            <person name="Rashid M."/>
            <person name="Vinu M."/>
            <person name="Ba-Alawi W."/>
            <person name="Anthony Kamau A."/>
            <person name="Kamanda Ngugi D."/>
            <person name="Goker M."/>
            <person name="Klenk H.P."/>
            <person name="Bajic V."/>
            <person name="Stingl U."/>
        </authorList>
    </citation>
    <scope>NUCLEOTIDE SEQUENCE [LARGE SCALE GENOMIC DNA]</scope>
    <source>
        <strain evidence="6">SCGC-AAA382M17</strain>
    </source>
</reference>
<accession>A0ABR5TJX9</accession>
<dbReference type="PANTHER" id="PTHR42734:SF6">
    <property type="entry name" value="MOLYBDATE IMPORT ATP-BINDING PROTEIN MOLC"/>
    <property type="match status" value="1"/>
</dbReference>
<dbReference type="PANTHER" id="PTHR42734">
    <property type="entry name" value="METAL TRANSPORT SYSTEM ATP-BINDING PROTEIN TM_0124-RELATED"/>
    <property type="match status" value="1"/>
</dbReference>
<dbReference type="Gene3D" id="3.40.50.300">
    <property type="entry name" value="P-loop containing nucleotide triphosphate hydrolases"/>
    <property type="match status" value="1"/>
</dbReference>
<keyword evidence="7" id="KW-1185">Reference proteome</keyword>
<comment type="caution">
    <text evidence="6">The sequence shown here is derived from an EMBL/GenBank/DDBJ whole genome shotgun (WGS) entry which is preliminary data.</text>
</comment>
<dbReference type="PROSITE" id="PS00211">
    <property type="entry name" value="ABC_TRANSPORTER_1"/>
    <property type="match status" value="1"/>
</dbReference>
<evidence type="ECO:0000313" key="6">
    <source>
        <dbReference type="EMBL" id="KXB08736.1"/>
    </source>
</evidence>
<name>A0ABR5TJX9_9EURY</name>
<keyword evidence="2" id="KW-0813">Transport</keyword>
<dbReference type="PROSITE" id="PS50893">
    <property type="entry name" value="ABC_TRANSPORTER_2"/>
    <property type="match status" value="1"/>
</dbReference>